<dbReference type="PANTHER" id="PTHR35813">
    <property type="entry name" value="INNER MEMBRANE PROTEIN YBAN"/>
    <property type="match status" value="1"/>
</dbReference>
<sequence>MTQSAKRFFWMVCGCIALGLGIAGYILPLLPGTVFLLIAAFCFSRGSERLHNWLITHKHLGPPILDWTNHGAIPRRAKILATLMMAAAILASYLMHAPIPVIIAQAIILPLVCLFIWSRPIGPNP</sequence>
<feature type="transmembrane region" description="Helical" evidence="1">
    <location>
        <begin position="101"/>
        <end position="118"/>
    </location>
</feature>
<dbReference type="InterPro" id="IPR007401">
    <property type="entry name" value="DUF454"/>
</dbReference>
<accession>A0ABW2IK37</accession>
<dbReference type="PANTHER" id="PTHR35813:SF1">
    <property type="entry name" value="INNER MEMBRANE PROTEIN YBAN"/>
    <property type="match status" value="1"/>
</dbReference>
<keyword evidence="1" id="KW-0812">Transmembrane</keyword>
<comment type="caution">
    <text evidence="2">The sequence shown here is derived from an EMBL/GenBank/DDBJ whole genome shotgun (WGS) entry which is preliminary data.</text>
</comment>
<name>A0ABW2IK37_9PROT</name>
<dbReference type="Proteomes" id="UP001596492">
    <property type="component" value="Unassembled WGS sequence"/>
</dbReference>
<protein>
    <submittedName>
        <fullName evidence="2">YbaN family protein</fullName>
    </submittedName>
</protein>
<reference evidence="3" key="1">
    <citation type="journal article" date="2019" name="Int. J. Syst. Evol. Microbiol.">
        <title>The Global Catalogue of Microorganisms (GCM) 10K type strain sequencing project: providing services to taxonomists for standard genome sequencing and annotation.</title>
        <authorList>
            <consortium name="The Broad Institute Genomics Platform"/>
            <consortium name="The Broad Institute Genome Sequencing Center for Infectious Disease"/>
            <person name="Wu L."/>
            <person name="Ma J."/>
        </authorList>
    </citation>
    <scope>NUCLEOTIDE SEQUENCE [LARGE SCALE GENOMIC DNA]</scope>
    <source>
        <strain evidence="3">CCUG 51308</strain>
    </source>
</reference>
<dbReference type="Pfam" id="PF04304">
    <property type="entry name" value="DUF454"/>
    <property type="match status" value="1"/>
</dbReference>
<dbReference type="PIRSF" id="PIRSF016789">
    <property type="entry name" value="DUF454"/>
    <property type="match status" value="1"/>
</dbReference>
<organism evidence="2 3">
    <name type="scientific">Hirschia litorea</name>
    <dbReference type="NCBI Taxonomy" id="1199156"/>
    <lineage>
        <taxon>Bacteria</taxon>
        <taxon>Pseudomonadati</taxon>
        <taxon>Pseudomonadota</taxon>
        <taxon>Alphaproteobacteria</taxon>
        <taxon>Hyphomonadales</taxon>
        <taxon>Hyphomonadaceae</taxon>
        <taxon>Hirschia</taxon>
    </lineage>
</organism>
<keyword evidence="3" id="KW-1185">Reference proteome</keyword>
<keyword evidence="1" id="KW-0472">Membrane</keyword>
<dbReference type="EMBL" id="JBHTBR010000002">
    <property type="protein sequence ID" value="MFC7291212.1"/>
    <property type="molecule type" value="Genomic_DNA"/>
</dbReference>
<evidence type="ECO:0000313" key="2">
    <source>
        <dbReference type="EMBL" id="MFC7291212.1"/>
    </source>
</evidence>
<gene>
    <name evidence="2" type="ORF">ACFQS8_06255</name>
</gene>
<proteinExistence type="predicted"/>
<dbReference type="RefSeq" id="WP_382166406.1">
    <property type="nucleotide sequence ID" value="NZ_JBHTBR010000002.1"/>
</dbReference>
<feature type="transmembrane region" description="Helical" evidence="1">
    <location>
        <begin position="77"/>
        <end position="95"/>
    </location>
</feature>
<evidence type="ECO:0000256" key="1">
    <source>
        <dbReference type="SAM" id="Phobius"/>
    </source>
</evidence>
<evidence type="ECO:0000313" key="3">
    <source>
        <dbReference type="Proteomes" id="UP001596492"/>
    </source>
</evidence>
<feature type="transmembrane region" description="Helical" evidence="1">
    <location>
        <begin position="7"/>
        <end position="26"/>
    </location>
</feature>
<keyword evidence="1" id="KW-1133">Transmembrane helix</keyword>